<keyword evidence="1" id="KW-0472">Membrane</keyword>
<accession>A0A226DUS5</accession>
<proteinExistence type="predicted"/>
<comment type="caution">
    <text evidence="2">The sequence shown here is derived from an EMBL/GenBank/DDBJ whole genome shotgun (WGS) entry which is preliminary data.</text>
</comment>
<evidence type="ECO:0000313" key="2">
    <source>
        <dbReference type="EMBL" id="OXA48447.1"/>
    </source>
</evidence>
<dbReference type="EMBL" id="LNIX01000011">
    <property type="protein sequence ID" value="OXA48447.1"/>
    <property type="molecule type" value="Genomic_DNA"/>
</dbReference>
<feature type="transmembrane region" description="Helical" evidence="1">
    <location>
        <begin position="565"/>
        <end position="586"/>
    </location>
</feature>
<reference evidence="2 3" key="1">
    <citation type="submission" date="2015-12" db="EMBL/GenBank/DDBJ databases">
        <title>The genome of Folsomia candida.</title>
        <authorList>
            <person name="Faddeeva A."/>
            <person name="Derks M.F."/>
            <person name="Anvar Y."/>
            <person name="Smit S."/>
            <person name="Van Straalen N."/>
            <person name="Roelofs D."/>
        </authorList>
    </citation>
    <scope>NUCLEOTIDE SEQUENCE [LARGE SCALE GENOMIC DNA]</scope>
    <source>
        <strain evidence="2 3">VU population</strain>
        <tissue evidence="2">Whole body</tissue>
    </source>
</reference>
<organism evidence="2 3">
    <name type="scientific">Folsomia candida</name>
    <name type="common">Springtail</name>
    <dbReference type="NCBI Taxonomy" id="158441"/>
    <lineage>
        <taxon>Eukaryota</taxon>
        <taxon>Metazoa</taxon>
        <taxon>Ecdysozoa</taxon>
        <taxon>Arthropoda</taxon>
        <taxon>Hexapoda</taxon>
        <taxon>Collembola</taxon>
        <taxon>Entomobryomorpha</taxon>
        <taxon>Isotomoidea</taxon>
        <taxon>Isotomidae</taxon>
        <taxon>Proisotominae</taxon>
        <taxon>Folsomia</taxon>
    </lineage>
</organism>
<name>A0A226DUS5_FOLCA</name>
<keyword evidence="1" id="KW-0812">Transmembrane</keyword>
<keyword evidence="3" id="KW-1185">Reference proteome</keyword>
<dbReference type="Proteomes" id="UP000198287">
    <property type="component" value="Unassembled WGS sequence"/>
</dbReference>
<sequence>MKQNKISGVIILLIYVPTVAVTFLEFNTLINEALHASNYIHVSTEIYRPTDILQDFLKSNQDKAITWSISTNISASQHYLINMKKQPTLEVVIYNSSSSPQSSSIPQLSSIPAIFLLPTYFKTTSILPNLSRRPLFVYFYHFVENVGIIEIASRKVKSPLNTLLEIPTELKTVSAIYAYRQRLWNDQQGNKIAMLADWGYYKPSNRSSCLNYLQYRITICSYQDALAQNMATFYNFSTVFLPSENAPTVEEPSLASTTGIIMFGSVKVGSIINSAPCETELTPRCISNFLYRGVYKFVYCDRPETRETLSLTNFALWSNPFPNSIWILILVTSGAIFVVSFKTIQFFDVVAILLRQDHWEEKGTLLLCLFSLMSSIVTSSYESRVTSGVIVPFGPKIIQSVSKLMSGGYKIIAVPDLSPILLTAYKEVFQRAGITERFNNSFFFWENHPSDVSSVLRHGNTTQRNAMGNWDLAILRTEQTESSPRCYVVPNDPMLVDEHISFIDRLRTEFYSLLELFRQSGLIMQYFSHEVRLKEKSFAMKWEERAFKNKLPVKLSLKMGKINSVFTIFVILVGLDVLSFAVEIVLKMKVERFVKE</sequence>
<evidence type="ECO:0000313" key="3">
    <source>
        <dbReference type="Proteomes" id="UP000198287"/>
    </source>
</evidence>
<keyword evidence="1" id="KW-1133">Transmembrane helix</keyword>
<protein>
    <submittedName>
        <fullName evidence="2">Uncharacterized protein</fullName>
    </submittedName>
</protein>
<dbReference type="AlphaFoldDB" id="A0A226DUS5"/>
<evidence type="ECO:0000256" key="1">
    <source>
        <dbReference type="SAM" id="Phobius"/>
    </source>
</evidence>
<gene>
    <name evidence="2" type="ORF">Fcan01_16670</name>
</gene>